<dbReference type="GO" id="GO:0005507">
    <property type="term" value="F:copper ion binding"/>
    <property type="evidence" value="ECO:0007669"/>
    <property type="project" value="TreeGrafter"/>
</dbReference>
<accession>A0A8E7B4R2</accession>
<reference evidence="2 3" key="1">
    <citation type="submission" date="2021-05" db="EMBL/GenBank/DDBJ databases">
        <title>A novel Methanospirillum isolate from a pyrite-forming mixed culture.</title>
        <authorList>
            <person name="Bunk B."/>
            <person name="Sproer C."/>
            <person name="Spring S."/>
            <person name="Pester M."/>
        </authorList>
    </citation>
    <scope>NUCLEOTIDE SEQUENCE [LARGE SCALE GENOMIC DNA]</scope>
    <source>
        <strain evidence="2 3">J.3.6.1-F.2.7.3</strain>
    </source>
</reference>
<dbReference type="Pfam" id="PF03091">
    <property type="entry name" value="CutA1"/>
    <property type="match status" value="1"/>
</dbReference>
<organism evidence="2 3">
    <name type="scientific">Methanospirillum purgamenti</name>
    <dbReference type="NCBI Taxonomy" id="2834276"/>
    <lineage>
        <taxon>Archaea</taxon>
        <taxon>Methanobacteriati</taxon>
        <taxon>Methanobacteriota</taxon>
        <taxon>Stenosarchaea group</taxon>
        <taxon>Methanomicrobia</taxon>
        <taxon>Methanomicrobiales</taxon>
        <taxon>Methanospirillaceae</taxon>
        <taxon>Methanospirillum</taxon>
    </lineage>
</organism>
<dbReference type="InterPro" id="IPR015867">
    <property type="entry name" value="N-reg_PII/ATP_PRibTrfase_C"/>
</dbReference>
<sequence>MESDEHNQVVVVFCTVPSGSAHTIAGELLDKHLAACVNIFPVRSMYRWEGSLCDDSEDLLIIKTCAGKSSLLTEVLVSIHPYAVPEVLCLPVQGGFSGYLSWVVGEVYPAHSNS</sequence>
<proteinExistence type="inferred from homology"/>
<dbReference type="KEGG" id="mrtj:KHC33_00760"/>
<dbReference type="RefSeq" id="WP_214421266.1">
    <property type="nucleotide sequence ID" value="NZ_JAXCMI010000031.1"/>
</dbReference>
<dbReference type="PANTHER" id="PTHR23419">
    <property type="entry name" value="DIVALENT CATION TOLERANCE CUTA-RELATED"/>
    <property type="match status" value="1"/>
</dbReference>
<gene>
    <name evidence="2" type="primary">cutA</name>
    <name evidence="2" type="ORF">KHC33_00760</name>
</gene>
<comment type="similarity">
    <text evidence="1">Belongs to the CutA family.</text>
</comment>
<dbReference type="InterPro" id="IPR011322">
    <property type="entry name" value="N-reg_PII-like_a/b"/>
</dbReference>
<keyword evidence="3" id="KW-1185">Reference proteome</keyword>
<protein>
    <submittedName>
        <fullName evidence="2">Divalent cation tolerance protein CutA</fullName>
    </submittedName>
</protein>
<dbReference type="Gene3D" id="3.30.70.120">
    <property type="match status" value="1"/>
</dbReference>
<dbReference type="AlphaFoldDB" id="A0A8E7B4R2"/>
<evidence type="ECO:0000313" key="3">
    <source>
        <dbReference type="Proteomes" id="UP000680656"/>
    </source>
</evidence>
<dbReference type="EMBL" id="CP075546">
    <property type="protein sequence ID" value="QVV90498.1"/>
    <property type="molecule type" value="Genomic_DNA"/>
</dbReference>
<dbReference type="SUPFAM" id="SSF54913">
    <property type="entry name" value="GlnB-like"/>
    <property type="match status" value="1"/>
</dbReference>
<dbReference type="InterPro" id="IPR004323">
    <property type="entry name" value="Ion_tolerance_CutA"/>
</dbReference>
<name>A0A8E7B4R2_9EURY</name>
<dbReference type="Proteomes" id="UP000680656">
    <property type="component" value="Chromosome"/>
</dbReference>
<dbReference type="PANTHER" id="PTHR23419:SF8">
    <property type="entry name" value="FI09726P"/>
    <property type="match status" value="1"/>
</dbReference>
<evidence type="ECO:0000256" key="1">
    <source>
        <dbReference type="ARBA" id="ARBA00010169"/>
    </source>
</evidence>
<dbReference type="GO" id="GO:0010038">
    <property type="term" value="P:response to metal ion"/>
    <property type="evidence" value="ECO:0007669"/>
    <property type="project" value="InterPro"/>
</dbReference>
<evidence type="ECO:0000313" key="2">
    <source>
        <dbReference type="EMBL" id="QVV90498.1"/>
    </source>
</evidence>